<organism evidence="1 2">
    <name type="scientific">Ralstonia insidiosa</name>
    <dbReference type="NCBI Taxonomy" id="190721"/>
    <lineage>
        <taxon>Bacteria</taxon>
        <taxon>Pseudomonadati</taxon>
        <taxon>Pseudomonadota</taxon>
        <taxon>Betaproteobacteria</taxon>
        <taxon>Burkholderiales</taxon>
        <taxon>Burkholderiaceae</taxon>
        <taxon>Ralstonia</taxon>
    </lineage>
</organism>
<evidence type="ECO:0000313" key="2">
    <source>
        <dbReference type="Proteomes" id="UP000575469"/>
    </source>
</evidence>
<name>A0A848P377_9RALS</name>
<sequence length="214" mass="22216">MDTMLLATRVPFKTGSPGAYVASDVRLGNDPISALSKQAVKNFGAPISGSSGCNDLGPSPGGFSMQSLACKRNTDGSAAITGLYAADLQPGEQITVAAWSTEYLSTMPHGTCDSPTYAFPDKRQFGIPGEYIGSNCTPPDGLELQPSYFATCHNPLSGIPRNIWVTLNGGVSSTLAHGGSVIVSFCRATTLNLNPSIPANARPQVSIDTTVACN</sequence>
<dbReference type="RefSeq" id="WP_169340753.1">
    <property type="nucleotide sequence ID" value="NZ_JABBZM010000016.1"/>
</dbReference>
<accession>A0A848P377</accession>
<gene>
    <name evidence="1" type="ORF">HGR00_17195</name>
</gene>
<reference evidence="1 2" key="1">
    <citation type="submission" date="2020-04" db="EMBL/GenBank/DDBJ databases">
        <title>Ralstonia insidiosa genome sequencing and assembly.</title>
        <authorList>
            <person name="Martins R.C.R."/>
            <person name="Perdigao-Neto L.V."/>
            <person name="Levin A.S.S."/>
            <person name="Costa S.F."/>
        </authorList>
    </citation>
    <scope>NUCLEOTIDE SEQUENCE [LARGE SCALE GENOMIC DNA]</scope>
    <source>
        <strain evidence="1 2">5047</strain>
    </source>
</reference>
<dbReference type="EMBL" id="JABBZM010000016">
    <property type="protein sequence ID" value="NMV39653.1"/>
    <property type="molecule type" value="Genomic_DNA"/>
</dbReference>
<dbReference type="AlphaFoldDB" id="A0A848P377"/>
<evidence type="ECO:0000313" key="1">
    <source>
        <dbReference type="EMBL" id="NMV39653.1"/>
    </source>
</evidence>
<dbReference type="Proteomes" id="UP000575469">
    <property type="component" value="Unassembled WGS sequence"/>
</dbReference>
<protein>
    <submittedName>
        <fullName evidence="1">Uncharacterized protein</fullName>
    </submittedName>
</protein>
<proteinExistence type="predicted"/>
<comment type="caution">
    <text evidence="1">The sequence shown here is derived from an EMBL/GenBank/DDBJ whole genome shotgun (WGS) entry which is preliminary data.</text>
</comment>